<comment type="similarity">
    <text evidence="2">Belongs to the methyl-accepting chemotaxis (MCP) protein family.</text>
</comment>
<dbReference type="OrthoDB" id="9810264at2"/>
<dbReference type="InterPro" id="IPR004090">
    <property type="entry name" value="Chemotax_Me-accpt_rcpt"/>
</dbReference>
<dbReference type="EMBL" id="FRAE01000066">
    <property type="protein sequence ID" value="SHK39802.1"/>
    <property type="molecule type" value="Genomic_DNA"/>
</dbReference>
<dbReference type="Gene3D" id="1.10.287.950">
    <property type="entry name" value="Methyl-accepting chemotaxis protein"/>
    <property type="match status" value="1"/>
</dbReference>
<evidence type="ECO:0000256" key="1">
    <source>
        <dbReference type="ARBA" id="ARBA00023224"/>
    </source>
</evidence>
<organism evidence="5 6">
    <name type="scientific">Tepidibacter formicigenes DSM 15518</name>
    <dbReference type="NCBI Taxonomy" id="1123349"/>
    <lineage>
        <taxon>Bacteria</taxon>
        <taxon>Bacillati</taxon>
        <taxon>Bacillota</taxon>
        <taxon>Clostridia</taxon>
        <taxon>Peptostreptococcales</taxon>
        <taxon>Peptostreptococcaceae</taxon>
        <taxon>Tepidibacter</taxon>
    </lineage>
</organism>
<evidence type="ECO:0000259" key="4">
    <source>
        <dbReference type="PROSITE" id="PS50111"/>
    </source>
</evidence>
<dbReference type="STRING" id="1123349.SAMN02744037_02255"/>
<dbReference type="SUPFAM" id="SSF58104">
    <property type="entry name" value="Methyl-accepting chemotaxis protein (MCP) signaling domain"/>
    <property type="match status" value="1"/>
</dbReference>
<protein>
    <submittedName>
        <fullName evidence="5">Methyl-accepting chemotaxis protein (MCP) signalling domain-containing protein</fullName>
    </submittedName>
</protein>
<evidence type="ECO:0000256" key="2">
    <source>
        <dbReference type="ARBA" id="ARBA00029447"/>
    </source>
</evidence>
<dbReference type="Proteomes" id="UP000242497">
    <property type="component" value="Unassembled WGS sequence"/>
</dbReference>
<evidence type="ECO:0000256" key="3">
    <source>
        <dbReference type="PROSITE-ProRule" id="PRU00284"/>
    </source>
</evidence>
<dbReference type="PANTHER" id="PTHR32089:SF114">
    <property type="entry name" value="METHYL-ACCEPTING CHEMOTAXIS PROTEIN MCPB"/>
    <property type="match status" value="1"/>
</dbReference>
<dbReference type="Pfam" id="PF00015">
    <property type="entry name" value="MCPsignal"/>
    <property type="match status" value="1"/>
</dbReference>
<feature type="domain" description="Methyl-accepting transducer" evidence="4">
    <location>
        <begin position="40"/>
        <end position="167"/>
    </location>
</feature>
<name>A0A1M6S4U6_9FIRM</name>
<keyword evidence="6" id="KW-1185">Reference proteome</keyword>
<evidence type="ECO:0000313" key="6">
    <source>
        <dbReference type="Proteomes" id="UP000242497"/>
    </source>
</evidence>
<dbReference type="PRINTS" id="PR00260">
    <property type="entry name" value="CHEMTRNSDUCR"/>
</dbReference>
<dbReference type="PANTHER" id="PTHR32089">
    <property type="entry name" value="METHYL-ACCEPTING CHEMOTAXIS PROTEIN MCPB"/>
    <property type="match status" value="1"/>
</dbReference>
<reference evidence="6" key="1">
    <citation type="submission" date="2016-11" db="EMBL/GenBank/DDBJ databases">
        <authorList>
            <person name="Varghese N."/>
            <person name="Submissions S."/>
        </authorList>
    </citation>
    <scope>NUCLEOTIDE SEQUENCE [LARGE SCALE GENOMIC DNA]</scope>
    <source>
        <strain evidence="6">DSM 15518</strain>
    </source>
</reference>
<evidence type="ECO:0000313" key="5">
    <source>
        <dbReference type="EMBL" id="SHK39802.1"/>
    </source>
</evidence>
<dbReference type="InterPro" id="IPR004089">
    <property type="entry name" value="MCPsignal_dom"/>
</dbReference>
<dbReference type="GO" id="GO:0006935">
    <property type="term" value="P:chemotaxis"/>
    <property type="evidence" value="ECO:0007669"/>
    <property type="project" value="InterPro"/>
</dbReference>
<dbReference type="GO" id="GO:0016020">
    <property type="term" value="C:membrane"/>
    <property type="evidence" value="ECO:0007669"/>
    <property type="project" value="InterPro"/>
</dbReference>
<dbReference type="PROSITE" id="PS50111">
    <property type="entry name" value="CHEMOTAXIS_TRANSDUC_2"/>
    <property type="match status" value="1"/>
</dbReference>
<dbReference type="SMART" id="SM00283">
    <property type="entry name" value="MA"/>
    <property type="match status" value="1"/>
</dbReference>
<dbReference type="GO" id="GO:0004888">
    <property type="term" value="F:transmembrane signaling receptor activity"/>
    <property type="evidence" value="ECO:0007669"/>
    <property type="project" value="InterPro"/>
</dbReference>
<dbReference type="AlphaFoldDB" id="A0A1M6S4U6"/>
<dbReference type="RefSeq" id="WP_072890058.1">
    <property type="nucleotide sequence ID" value="NZ_FRAE01000066.1"/>
</dbReference>
<accession>A0A1M6S4U6</accession>
<proteinExistence type="inferred from homology"/>
<dbReference type="GO" id="GO:0007165">
    <property type="term" value="P:signal transduction"/>
    <property type="evidence" value="ECO:0007669"/>
    <property type="project" value="UniProtKB-KW"/>
</dbReference>
<sequence length="207" mass="23730">MIINKLIQYIQKIFKKVNNQQSENDKFDEIQDLINEKEDINQISKKTNLLAINASIEAARAGEYGKGFAVVADEIRVLAEKSSESANYTANIVKNIQDNILNVLDSSTKQIEEMKKGMELISITRDFFENICNQSEELDKETTKINENIESAFEFTNEMNIKMMDILALTESSDEYIQSIVSHTQQQSKAIEKMINSLERLKNYNTN</sequence>
<keyword evidence="1 3" id="KW-0807">Transducer</keyword>
<gene>
    <name evidence="5" type="ORF">SAMN02744037_02255</name>
</gene>